<keyword evidence="1" id="KW-0472">Membrane</keyword>
<organism evidence="2 3">
    <name type="scientific">Bathymodiolus azoricus thioautotrophic gill symbiont</name>
    <dbReference type="NCBI Taxonomy" id="235205"/>
    <lineage>
        <taxon>Bacteria</taxon>
        <taxon>Pseudomonadati</taxon>
        <taxon>Pseudomonadota</taxon>
        <taxon>Gammaproteobacteria</taxon>
        <taxon>sulfur-oxidizing symbionts</taxon>
    </lineage>
</organism>
<dbReference type="EMBL" id="CVUD02000109">
    <property type="protein sequence ID" value="SEH71766.1"/>
    <property type="molecule type" value="Genomic_DNA"/>
</dbReference>
<dbReference type="STRING" id="235205.BAZSYMB_SCAFFOLD00003_6"/>
<keyword evidence="1" id="KW-0812">Transmembrane</keyword>
<gene>
    <name evidence="2" type="ORF">BAZSYMB_SCAFFOLD00003_6</name>
</gene>
<protein>
    <recommendedName>
        <fullName evidence="4">Secreted protein</fullName>
    </recommendedName>
</protein>
<proteinExistence type="predicted"/>
<dbReference type="AlphaFoldDB" id="A0A1H6K8Z8"/>
<keyword evidence="1" id="KW-1133">Transmembrane helix</keyword>
<evidence type="ECO:0000313" key="2">
    <source>
        <dbReference type="EMBL" id="SEH71766.1"/>
    </source>
</evidence>
<evidence type="ECO:0000313" key="3">
    <source>
        <dbReference type="Proteomes" id="UP000198559"/>
    </source>
</evidence>
<feature type="transmembrane region" description="Helical" evidence="1">
    <location>
        <begin position="20"/>
        <end position="37"/>
    </location>
</feature>
<evidence type="ECO:0000256" key="1">
    <source>
        <dbReference type="SAM" id="Phobius"/>
    </source>
</evidence>
<evidence type="ECO:0008006" key="4">
    <source>
        <dbReference type="Google" id="ProtNLM"/>
    </source>
</evidence>
<accession>A0A1H6K8Z8</accession>
<name>A0A1H6K8Z8_9GAMM</name>
<dbReference type="Proteomes" id="UP000198559">
    <property type="component" value="Unassembled WGS sequence"/>
</dbReference>
<sequence>MGLFNLSSLDTTVPQGVSVFLFYALGLSIMFFFGCNIY</sequence>
<reference evidence="3" key="1">
    <citation type="submission" date="2016-06" db="EMBL/GenBank/DDBJ databases">
        <authorList>
            <person name="Petersen J."/>
            <person name="Sayavedra L."/>
        </authorList>
    </citation>
    <scope>NUCLEOTIDE SEQUENCE [LARGE SCALE GENOMIC DNA]</scope>
    <source>
        <strain evidence="3">BazSymB</strain>
    </source>
</reference>